<dbReference type="AlphaFoldDB" id="A0A2P7YFP1"/>
<evidence type="ECO:0000256" key="3">
    <source>
        <dbReference type="ARBA" id="ARBA00023136"/>
    </source>
</evidence>
<dbReference type="PANTHER" id="PTHR39136:SF1">
    <property type="entry name" value="ALTERED INHERITANCE OF MITOCHONDRIA PROTEIN 11"/>
    <property type="match status" value="1"/>
</dbReference>
<evidence type="ECO:0000313" key="6">
    <source>
        <dbReference type="Proteomes" id="UP000243723"/>
    </source>
</evidence>
<dbReference type="GO" id="GO:0005739">
    <property type="term" value="C:mitochondrion"/>
    <property type="evidence" value="ECO:0007669"/>
    <property type="project" value="TreeGrafter"/>
</dbReference>
<keyword evidence="6" id="KW-1185">Reference proteome</keyword>
<comment type="similarity">
    <text evidence="4">Belongs to the AIM11 family.</text>
</comment>
<evidence type="ECO:0000313" key="5">
    <source>
        <dbReference type="EMBL" id="PSK34775.1"/>
    </source>
</evidence>
<accession>A0A2P7YFP1</accession>
<feature type="transmembrane region" description="Helical" evidence="4">
    <location>
        <begin position="99"/>
        <end position="120"/>
    </location>
</feature>
<dbReference type="Proteomes" id="UP000243723">
    <property type="component" value="Unassembled WGS sequence"/>
</dbReference>
<evidence type="ECO:0000256" key="1">
    <source>
        <dbReference type="ARBA" id="ARBA00022692"/>
    </source>
</evidence>
<sequence>MPNRGPGTLKEFAVLFAALAISIFGLATSLLSRGARRARMWWPFSFPEPHDARVRGKQANEGSSEVIKPERYSTPTVTEAPGESRWNTLWTSSRSRQQFSYFAVGATFVIASSLITRRALTRKYNSIRPKGIFSPSNKVDDAHGSLDAIEALSLATLNVCSFGVMMVGGGLWAFDISNIDELRTKLRKGMDIEGGHGKTEEEAEEDIEEWLGVVLARLQGKGDKDIAQMVKEANEKGLSKKS</sequence>
<feature type="transmembrane region" description="Helical" evidence="4">
    <location>
        <begin position="151"/>
        <end position="174"/>
    </location>
</feature>
<dbReference type="InterPro" id="IPR038814">
    <property type="entry name" value="AIM11"/>
</dbReference>
<evidence type="ECO:0000256" key="2">
    <source>
        <dbReference type="ARBA" id="ARBA00022989"/>
    </source>
</evidence>
<dbReference type="STRING" id="40998.A0A2P7YFP1"/>
<feature type="transmembrane region" description="Helical" evidence="4">
    <location>
        <begin position="12"/>
        <end position="31"/>
    </location>
</feature>
<keyword evidence="3 4" id="KW-0472">Membrane</keyword>
<dbReference type="EMBL" id="NHZQ01000445">
    <property type="protein sequence ID" value="PSK34775.1"/>
    <property type="molecule type" value="Genomic_DNA"/>
</dbReference>
<name>A0A2P7YFP1_9PEZI</name>
<dbReference type="PANTHER" id="PTHR39136">
    <property type="entry name" value="ALTERED INHERITANCE OF MITOCHONDRIA PROTEIN 11"/>
    <property type="match status" value="1"/>
</dbReference>
<comment type="caution">
    <text evidence="4">Lacks conserved residue(s) required for the propagation of feature annotation.</text>
</comment>
<dbReference type="GO" id="GO:0016020">
    <property type="term" value="C:membrane"/>
    <property type="evidence" value="ECO:0007669"/>
    <property type="project" value="UniProtKB-SubCell"/>
</dbReference>
<evidence type="ECO:0000256" key="4">
    <source>
        <dbReference type="RuleBase" id="RU367098"/>
    </source>
</evidence>
<proteinExistence type="inferred from homology"/>
<comment type="subcellular location">
    <subcellularLocation>
        <location evidence="4">Membrane</location>
        <topology evidence="4">Multi-pass membrane protein</topology>
    </subcellularLocation>
</comment>
<organism evidence="5 6">
    <name type="scientific">Elsinoe australis</name>
    <dbReference type="NCBI Taxonomy" id="40998"/>
    <lineage>
        <taxon>Eukaryota</taxon>
        <taxon>Fungi</taxon>
        <taxon>Dikarya</taxon>
        <taxon>Ascomycota</taxon>
        <taxon>Pezizomycotina</taxon>
        <taxon>Dothideomycetes</taxon>
        <taxon>Dothideomycetidae</taxon>
        <taxon>Myriangiales</taxon>
        <taxon>Elsinoaceae</taxon>
        <taxon>Elsinoe</taxon>
    </lineage>
</organism>
<gene>
    <name evidence="4" type="primary">AIM11</name>
    <name evidence="5" type="ORF">B9Z65_1358</name>
</gene>
<keyword evidence="1 4" id="KW-0812">Transmembrane</keyword>
<reference evidence="5 6" key="1">
    <citation type="submission" date="2017-05" db="EMBL/GenBank/DDBJ databases">
        <title>Draft genome sequence of Elsinoe australis.</title>
        <authorList>
            <person name="Cheng Q."/>
        </authorList>
    </citation>
    <scope>NUCLEOTIDE SEQUENCE [LARGE SCALE GENOMIC DNA]</scope>
    <source>
        <strain evidence="5 6">NL1</strain>
    </source>
</reference>
<comment type="caution">
    <text evidence="5">The sequence shown here is derived from an EMBL/GenBank/DDBJ whole genome shotgun (WGS) entry which is preliminary data.</text>
</comment>
<keyword evidence="2 4" id="KW-1133">Transmembrane helix</keyword>
<protein>
    <recommendedName>
        <fullName evidence="4">Altered inheritance of mitochondria protein 11</fullName>
    </recommendedName>
</protein>
<dbReference type="OrthoDB" id="3558022at2759"/>